<proteinExistence type="predicted"/>
<dbReference type="Pfam" id="PF05593">
    <property type="entry name" value="RHS_repeat"/>
    <property type="match status" value="4"/>
</dbReference>
<reference evidence="4" key="1">
    <citation type="journal article" date="2005" name="Int. J. Syst. Evol. Microbiol.">
        <title>Methanofollis formosanus sp. nov., isolated from a fish pond.</title>
        <authorList>
            <person name="Wu S.Y."/>
            <person name="Chen S.C."/>
            <person name="Lai M.C."/>
        </authorList>
    </citation>
    <scope>NUCLEOTIDE SEQUENCE</scope>
    <source>
        <strain evidence="4">ML15</strain>
    </source>
</reference>
<feature type="domain" description="Teneurin-like YD-shell" evidence="3">
    <location>
        <begin position="642"/>
        <end position="762"/>
    </location>
</feature>
<feature type="domain" description="DUF6531" evidence="2">
    <location>
        <begin position="180"/>
        <end position="253"/>
    </location>
</feature>
<gene>
    <name evidence="4" type="ORF">E2N92_09855</name>
</gene>
<dbReference type="InterPro" id="IPR022385">
    <property type="entry name" value="Rhs_assc_core"/>
</dbReference>
<dbReference type="InterPro" id="IPR031325">
    <property type="entry name" value="RHS_repeat"/>
</dbReference>
<evidence type="ECO:0000313" key="5">
    <source>
        <dbReference type="Proteomes" id="UP000826709"/>
    </source>
</evidence>
<feature type="domain" description="Teneurin-like YD-shell" evidence="3">
    <location>
        <begin position="898"/>
        <end position="1169"/>
    </location>
</feature>
<feature type="domain" description="Teneurin-like YD-shell" evidence="3">
    <location>
        <begin position="471"/>
        <end position="625"/>
    </location>
</feature>
<organism evidence="4 5">
    <name type="scientific">Methanofollis formosanus</name>
    <dbReference type="NCBI Taxonomy" id="299308"/>
    <lineage>
        <taxon>Archaea</taxon>
        <taxon>Methanobacteriati</taxon>
        <taxon>Methanobacteriota</taxon>
        <taxon>Stenosarchaea group</taxon>
        <taxon>Methanomicrobia</taxon>
        <taxon>Methanomicrobiales</taxon>
        <taxon>Methanomicrobiaceae</taxon>
        <taxon>Methanofollis</taxon>
    </lineage>
</organism>
<evidence type="ECO:0000313" key="4">
    <source>
        <dbReference type="EMBL" id="QYZ80444.1"/>
    </source>
</evidence>
<reference evidence="4" key="2">
    <citation type="submission" date="2019-03" db="EMBL/GenBank/DDBJ databases">
        <authorList>
            <person name="Chen S.-C."/>
            <person name="Wu S.-Y."/>
            <person name="Lai M.-C."/>
        </authorList>
    </citation>
    <scope>NUCLEOTIDE SEQUENCE</scope>
    <source>
        <strain evidence="4">ML15</strain>
    </source>
</reference>
<dbReference type="NCBIfam" id="TIGR01643">
    <property type="entry name" value="YD_repeat_2x"/>
    <property type="match status" value="14"/>
</dbReference>
<protein>
    <submittedName>
        <fullName evidence="4">RHS repeat protein</fullName>
    </submittedName>
</protein>
<dbReference type="Proteomes" id="UP000826709">
    <property type="component" value="Chromosome"/>
</dbReference>
<dbReference type="Pfam" id="PF20148">
    <property type="entry name" value="DUF6531"/>
    <property type="match status" value="1"/>
</dbReference>
<evidence type="ECO:0000259" key="3">
    <source>
        <dbReference type="Pfam" id="PF25023"/>
    </source>
</evidence>
<dbReference type="NCBIfam" id="TIGR03696">
    <property type="entry name" value="Rhs_assc_core"/>
    <property type="match status" value="1"/>
</dbReference>
<evidence type="ECO:0000259" key="2">
    <source>
        <dbReference type="Pfam" id="PF20148"/>
    </source>
</evidence>
<dbReference type="InterPro" id="IPR050708">
    <property type="entry name" value="T6SS_VgrG/RHS"/>
</dbReference>
<dbReference type="PANTHER" id="PTHR32305:SF15">
    <property type="entry name" value="PROTEIN RHSA-RELATED"/>
    <property type="match status" value="1"/>
</dbReference>
<sequence length="1349" mass="146036">MVEWAAYSETSDSMPYSEFVDWLVAVYDLDPFVVHQNSVQLQAWYDAFTAAGTGQLWYDETHYSLNGGWFIDAGHPNGPPQGKYLIGDGLPIGGRSIPLELYDDGFGLYSYFCKFEIGNTVSSGTYTYVIGNSAWEEYIADLQNQSSILPIFENLTESCLLNMSTSGTPGSNPYVAYSFEPVNLATGNYVYQYQDLFIEGRGLPLAITRSYNSLNPLSGPFGSGWTFNYNVKLAGINGSEDILVIREDSRTDVYNASSNGTYSPPPGIFDILTRNADGSYTLERKDHITYLFTPTGQLINIADTNGNQINLTYTGNNLTQVTDPSGRELTFTYDAAGRIISITDPIGRILRYTYDADDNLVRYTNPDGGNFDYTYDENHWLTSITNPREIQIVTNTYDGNGRVVSQSNALDAATTFSYDTKNRITTETDPLGRSTLYTYNDLFWELNETDALGNIISYAYDGNGNRISATDANGHTTTSSYDANGNIIQVTDPSGHSSTHTYDSKNNLLSSTDALGRQETFDYDANNNPVQITDALGSVTTFTYDQYGQVINAQDANGHGTTHTYDTYGNPIDITDAVGNTETFSYDLVGRQVGATDARGKTSSFSYDALDRLLSITDPLGHSATSSYDGVGNRISSTDAMGSTTRYTYDPLNHLTEVTDPLSGTVSYTYDSVDNLVSMNDANGHTTQYTYDPVHRLTAVTDPLGHITNYNYDAAGNTISSTDNNGDTTHLTYDSLNRLTGITYHDLTTVRYTYDAVGNRLAMTDSSGTTRYAYDELNRLTGVTGPGGQLVEYGYDPVGNRIGMTYPDGRTVSYAYDNVDRLSGVTDWTGNTTSYGYDANDNVVNMMYPNGRETGYTYDNGNRLINLVNKDGASVVSGYAYTLDAVGNRLQVTETGPDNSSLTTAYEYDVLNRLHTVTYPGTTVTYTYDPMGNRLSMATNAGNASSTISYTYDAGDRLLSAGGTTYTYDNNGNRIEKNEANGTTSYGYDAAGRLASVSVPGSTSLTFAYDGDGNRLSKTVTSGNTTESNQYVWDVSAGLPQVLTETDGQGTSLSLYGLQRISTTDPPGGQIYYQYDGLVSVRDLSDSSGSTVNSYSYDAFGEPDLTTDPVDNDFLFTGEQMDPETGLIYLRARYYDPETGRFISKDPFTGFASVPASLNRYTYVHNNPVRFTDPSGKVVWWVPGVAGAAVNDAWYIGGVIGTYAATGENTFSWCTLAGRTAGGFAGGSAAALAAGSLNPVAVGAAWGAVEYGVDTYTQNKLSSIGVPGSTEEFSWEGLAVSTGGGAISGGVGKKIFSPNVGRNPKSLIPALTGRQMQKEIQKSRFGNIVNAGLGIGVDSTLEHIANGGK</sequence>
<dbReference type="OrthoDB" id="137435at2157"/>
<keyword evidence="1" id="KW-0677">Repeat</keyword>
<dbReference type="InterPro" id="IPR045351">
    <property type="entry name" value="DUF6531"/>
</dbReference>
<keyword evidence="5" id="KW-1185">Reference proteome</keyword>
<dbReference type="InterPro" id="IPR056823">
    <property type="entry name" value="TEN-like_YD-shell"/>
</dbReference>
<dbReference type="KEGG" id="mfk:E2N92_09855"/>
<dbReference type="EMBL" id="CP037968">
    <property type="protein sequence ID" value="QYZ80444.1"/>
    <property type="molecule type" value="Genomic_DNA"/>
</dbReference>
<dbReference type="Gene3D" id="2.180.10.10">
    <property type="entry name" value="RHS repeat-associated core"/>
    <property type="match status" value="4"/>
</dbReference>
<dbReference type="Pfam" id="PF25023">
    <property type="entry name" value="TEN_YD-shell"/>
    <property type="match status" value="3"/>
</dbReference>
<dbReference type="InterPro" id="IPR006530">
    <property type="entry name" value="YD"/>
</dbReference>
<dbReference type="PANTHER" id="PTHR32305">
    <property type="match status" value="1"/>
</dbReference>
<name>A0A8G1EHM4_9EURY</name>
<accession>A0A8G1EHM4</accession>
<evidence type="ECO:0000256" key="1">
    <source>
        <dbReference type="ARBA" id="ARBA00022737"/>
    </source>
</evidence>